<dbReference type="Gene3D" id="3.40.50.2300">
    <property type="match status" value="1"/>
</dbReference>
<dbReference type="InterPro" id="IPR007492">
    <property type="entry name" value="LytTR_DNA-bd_dom"/>
</dbReference>
<gene>
    <name evidence="4" type="primary">lytR_3</name>
    <name evidence="4" type="ORF">NCTC10172_01313</name>
</gene>
<proteinExistence type="predicted"/>
<dbReference type="KEGG" id="ahk:NCTC10172_01313"/>
<protein>
    <submittedName>
        <fullName evidence="4">Sensory transduction protein lytR</fullName>
    </submittedName>
</protein>
<organism evidence="4 5">
    <name type="scientific">Acholeplasma hippikon</name>
    <dbReference type="NCBI Taxonomy" id="264636"/>
    <lineage>
        <taxon>Bacteria</taxon>
        <taxon>Bacillati</taxon>
        <taxon>Mycoplasmatota</taxon>
        <taxon>Mollicutes</taxon>
        <taxon>Acholeplasmatales</taxon>
        <taxon>Acholeplasmataceae</taxon>
        <taxon>Acholeplasma</taxon>
    </lineage>
</organism>
<dbReference type="PANTHER" id="PTHR37299">
    <property type="entry name" value="TRANSCRIPTIONAL REGULATOR-RELATED"/>
    <property type="match status" value="1"/>
</dbReference>
<evidence type="ECO:0000313" key="5">
    <source>
        <dbReference type="Proteomes" id="UP000290909"/>
    </source>
</evidence>
<dbReference type="PROSITE" id="PS50110">
    <property type="entry name" value="RESPONSE_REGULATORY"/>
    <property type="match status" value="1"/>
</dbReference>
<dbReference type="SUPFAM" id="SSF52172">
    <property type="entry name" value="CheY-like"/>
    <property type="match status" value="1"/>
</dbReference>
<accession>A0A449BLC5</accession>
<dbReference type="InterPro" id="IPR001789">
    <property type="entry name" value="Sig_transdc_resp-reg_receiver"/>
</dbReference>
<feature type="domain" description="HTH LytTR-type" evidence="3">
    <location>
        <begin position="149"/>
        <end position="248"/>
    </location>
</feature>
<keyword evidence="5" id="KW-1185">Reference proteome</keyword>
<evidence type="ECO:0000259" key="2">
    <source>
        <dbReference type="PROSITE" id="PS50110"/>
    </source>
</evidence>
<evidence type="ECO:0000256" key="1">
    <source>
        <dbReference type="PROSITE-ProRule" id="PRU00169"/>
    </source>
</evidence>
<dbReference type="STRING" id="1408416.GCA_000702765_00476"/>
<feature type="domain" description="Response regulatory" evidence="2">
    <location>
        <begin position="17"/>
        <end position="138"/>
    </location>
</feature>
<dbReference type="Proteomes" id="UP000290909">
    <property type="component" value="Chromosome"/>
</dbReference>
<name>A0A449BLC5_9MOLU</name>
<dbReference type="Gene3D" id="2.40.50.1020">
    <property type="entry name" value="LytTr DNA-binding domain"/>
    <property type="match status" value="1"/>
</dbReference>
<keyword evidence="1" id="KW-0597">Phosphoprotein</keyword>
<evidence type="ECO:0000313" key="4">
    <source>
        <dbReference type="EMBL" id="VEU83238.1"/>
    </source>
</evidence>
<dbReference type="SMART" id="SM00850">
    <property type="entry name" value="LytTR"/>
    <property type="match status" value="1"/>
</dbReference>
<dbReference type="InterPro" id="IPR046947">
    <property type="entry name" value="LytR-like"/>
</dbReference>
<dbReference type="InterPro" id="IPR011006">
    <property type="entry name" value="CheY-like_superfamily"/>
</dbReference>
<dbReference type="PROSITE" id="PS50930">
    <property type="entry name" value="HTH_LYTTR"/>
    <property type="match status" value="1"/>
</dbReference>
<sequence>MTDSKKQIRWDEGLVVRLAIVEDNKDELKIMIDELNQCSKELGVKFELSFFESAEALLFYVSENPNQFEIIYLDIMLKSKSGVEAATELRNKGSRSILIFVTSSEEFLLDAFDVQALNYLIKHKFTHEKFKSVLEKAISQIESEQKKVFVCEYKGNKYVIPLHKIMYFEVFNKLVTVHYGNEEISFYSNLNETVEKLDPTYFIQVHRSFIVNLNFITSVYKNTIKLKSGIEIPIGKTYMDFFEAAFVKYMSKHDMSKIKEEIKWYMLL</sequence>
<dbReference type="GO" id="GO:0003677">
    <property type="term" value="F:DNA binding"/>
    <property type="evidence" value="ECO:0007669"/>
    <property type="project" value="InterPro"/>
</dbReference>
<dbReference type="AlphaFoldDB" id="A0A449BLC5"/>
<evidence type="ECO:0000259" key="3">
    <source>
        <dbReference type="PROSITE" id="PS50930"/>
    </source>
</evidence>
<reference evidence="4 5" key="1">
    <citation type="submission" date="2019-01" db="EMBL/GenBank/DDBJ databases">
        <authorList>
            <consortium name="Pathogen Informatics"/>
        </authorList>
    </citation>
    <scope>NUCLEOTIDE SEQUENCE [LARGE SCALE GENOMIC DNA]</scope>
    <source>
        <strain evidence="4 5">NCTC10172</strain>
    </source>
</reference>
<dbReference type="GO" id="GO:0000156">
    <property type="term" value="F:phosphorelay response regulator activity"/>
    <property type="evidence" value="ECO:0007669"/>
    <property type="project" value="InterPro"/>
</dbReference>
<dbReference type="PANTHER" id="PTHR37299:SF1">
    <property type="entry name" value="STAGE 0 SPORULATION PROTEIN A HOMOLOG"/>
    <property type="match status" value="1"/>
</dbReference>
<dbReference type="SMART" id="SM00448">
    <property type="entry name" value="REC"/>
    <property type="match status" value="1"/>
</dbReference>
<dbReference type="Pfam" id="PF04397">
    <property type="entry name" value="LytTR"/>
    <property type="match status" value="1"/>
</dbReference>
<dbReference type="EMBL" id="LR215050">
    <property type="protein sequence ID" value="VEU83238.1"/>
    <property type="molecule type" value="Genomic_DNA"/>
</dbReference>
<dbReference type="Pfam" id="PF00072">
    <property type="entry name" value="Response_reg"/>
    <property type="match status" value="1"/>
</dbReference>
<feature type="modified residue" description="4-aspartylphosphate" evidence="1">
    <location>
        <position position="74"/>
    </location>
</feature>